<organism evidence="6 7">
    <name type="scientific">Kolteria novifilia</name>
    <dbReference type="NCBI Taxonomy" id="2527975"/>
    <lineage>
        <taxon>Bacteria</taxon>
        <taxon>Pseudomonadati</taxon>
        <taxon>Planctomycetota</taxon>
        <taxon>Planctomycetia</taxon>
        <taxon>Kolteriales</taxon>
        <taxon>Kolteriaceae</taxon>
        <taxon>Kolteria</taxon>
    </lineage>
</organism>
<dbReference type="InterPro" id="IPR001789">
    <property type="entry name" value="Sig_transdc_resp-reg_receiver"/>
</dbReference>
<dbReference type="RefSeq" id="WP_145260392.1">
    <property type="nucleotide sequence ID" value="NZ_CP036279.1"/>
</dbReference>
<dbReference type="SMART" id="SM00331">
    <property type="entry name" value="PP2C_SIG"/>
    <property type="match status" value="1"/>
</dbReference>
<protein>
    <submittedName>
        <fullName evidence="6">Response regulator MprA</fullName>
    </submittedName>
</protein>
<dbReference type="PANTHER" id="PTHR43156:SF2">
    <property type="entry name" value="STAGE II SPORULATION PROTEIN E"/>
    <property type="match status" value="1"/>
</dbReference>
<dbReference type="Pfam" id="PF00072">
    <property type="entry name" value="Response_reg"/>
    <property type="match status" value="1"/>
</dbReference>
<keyword evidence="2" id="KW-0597">Phosphoprotein</keyword>
<keyword evidence="7" id="KW-1185">Reference proteome</keyword>
<dbReference type="SMART" id="SM00448">
    <property type="entry name" value="REC"/>
    <property type="match status" value="1"/>
</dbReference>
<dbReference type="SUPFAM" id="SSF52172">
    <property type="entry name" value="CheY-like"/>
    <property type="match status" value="1"/>
</dbReference>
<evidence type="ECO:0000313" key="7">
    <source>
        <dbReference type="Proteomes" id="UP000317093"/>
    </source>
</evidence>
<gene>
    <name evidence="6" type="primary">mprA_1</name>
    <name evidence="6" type="ORF">Pan216_40230</name>
</gene>
<feature type="compositionally biased region" description="Basic and acidic residues" evidence="4">
    <location>
        <begin position="411"/>
        <end position="422"/>
    </location>
</feature>
<dbReference type="InterPro" id="IPR001932">
    <property type="entry name" value="PPM-type_phosphatase-like_dom"/>
</dbReference>
<evidence type="ECO:0000256" key="2">
    <source>
        <dbReference type="PROSITE-ProRule" id="PRU00169"/>
    </source>
</evidence>
<reference evidence="6 7" key="1">
    <citation type="submission" date="2019-02" db="EMBL/GenBank/DDBJ databases">
        <title>Deep-cultivation of Planctomycetes and their phenomic and genomic characterization uncovers novel biology.</title>
        <authorList>
            <person name="Wiegand S."/>
            <person name="Jogler M."/>
            <person name="Boedeker C."/>
            <person name="Pinto D."/>
            <person name="Vollmers J."/>
            <person name="Rivas-Marin E."/>
            <person name="Kohn T."/>
            <person name="Peeters S.H."/>
            <person name="Heuer A."/>
            <person name="Rast P."/>
            <person name="Oberbeckmann S."/>
            <person name="Bunk B."/>
            <person name="Jeske O."/>
            <person name="Meyerdierks A."/>
            <person name="Storesund J.E."/>
            <person name="Kallscheuer N."/>
            <person name="Luecker S."/>
            <person name="Lage O.M."/>
            <person name="Pohl T."/>
            <person name="Merkel B.J."/>
            <person name="Hornburger P."/>
            <person name="Mueller R.-W."/>
            <person name="Bruemmer F."/>
            <person name="Labrenz M."/>
            <person name="Spormann A.M."/>
            <person name="Op den Camp H."/>
            <person name="Overmann J."/>
            <person name="Amann R."/>
            <person name="Jetten M.S.M."/>
            <person name="Mascher T."/>
            <person name="Medema M.H."/>
            <person name="Devos D.P."/>
            <person name="Kaster A.-K."/>
            <person name="Ovreas L."/>
            <person name="Rohde M."/>
            <person name="Galperin M.Y."/>
            <person name="Jogler C."/>
        </authorList>
    </citation>
    <scope>NUCLEOTIDE SEQUENCE [LARGE SCALE GENOMIC DNA]</scope>
    <source>
        <strain evidence="6 7">Pan216</strain>
    </source>
</reference>
<proteinExistence type="predicted"/>
<dbReference type="Proteomes" id="UP000317093">
    <property type="component" value="Chromosome"/>
</dbReference>
<dbReference type="Gene3D" id="3.40.50.2300">
    <property type="match status" value="1"/>
</dbReference>
<dbReference type="GO" id="GO:0000160">
    <property type="term" value="P:phosphorelay signal transduction system"/>
    <property type="evidence" value="ECO:0007669"/>
    <property type="project" value="InterPro"/>
</dbReference>
<dbReference type="InterPro" id="IPR011006">
    <property type="entry name" value="CheY-like_superfamily"/>
</dbReference>
<dbReference type="Pfam" id="PF07228">
    <property type="entry name" value="SpoIIE"/>
    <property type="match status" value="1"/>
</dbReference>
<dbReference type="SUPFAM" id="SSF81606">
    <property type="entry name" value="PP2C-like"/>
    <property type="match status" value="1"/>
</dbReference>
<dbReference type="InterPro" id="IPR052016">
    <property type="entry name" value="Bact_Sigma-Reg"/>
</dbReference>
<evidence type="ECO:0000259" key="5">
    <source>
        <dbReference type="PROSITE" id="PS50110"/>
    </source>
</evidence>
<accession>A0A518B845</accession>
<evidence type="ECO:0000256" key="1">
    <source>
        <dbReference type="ARBA" id="ARBA00022801"/>
    </source>
</evidence>
<feature type="region of interest" description="Disordered" evidence="4">
    <location>
        <begin position="401"/>
        <end position="422"/>
    </location>
</feature>
<dbReference type="Gene3D" id="3.60.40.10">
    <property type="entry name" value="PPM-type phosphatase domain"/>
    <property type="match status" value="1"/>
</dbReference>
<keyword evidence="3" id="KW-0175">Coiled coil</keyword>
<feature type="domain" description="Response regulatory" evidence="5">
    <location>
        <begin position="2"/>
        <end position="118"/>
    </location>
</feature>
<evidence type="ECO:0000256" key="4">
    <source>
        <dbReference type="SAM" id="MobiDB-lite"/>
    </source>
</evidence>
<dbReference type="AlphaFoldDB" id="A0A518B845"/>
<dbReference type="CDD" id="cd17574">
    <property type="entry name" value="REC_OmpR"/>
    <property type="match status" value="1"/>
</dbReference>
<dbReference type="OrthoDB" id="247273at2"/>
<keyword evidence="1" id="KW-0378">Hydrolase</keyword>
<feature type="coiled-coil region" evidence="3">
    <location>
        <begin position="120"/>
        <end position="147"/>
    </location>
</feature>
<dbReference type="PROSITE" id="PS50110">
    <property type="entry name" value="RESPONSE_REGULATORY"/>
    <property type="match status" value="1"/>
</dbReference>
<sequence>MRILIAEDDPATRALLRHFLAGWGHDVLEAEDGQRALDCLEADAIPCVITDWMMPEVDGLELIRRIRDRQSIFYTFILLLTAKSDRDALITGLEAGADDYLSKPFDQEELRVRLRVAERILQLEHNLAHRTEQLESLNSEISVANRKMKADLEAGARAQQALLPKILPNVMGLSFAYSFLPCDELAGDILNIFPLDEEHVGLYVLDVSGHGVPAALLSVTLSRIMSPIQNPGSVLLRQKYDAFAKSFLEPSEVAVALNQRFAWDPMTKHYFTMVYGVISWRTRRFRFVTTGHPGPALIPRSGKCRVLEHPSFPVGMITEAKYQDHEIEFEPGDRLYLYSDGVTEAMTPDREMFATARLLETLEECREVPLAESLNVLERRIKEWTQCEELSDDVTLIGVEIGEPEASSDEPGTRPIERETRS</sequence>
<evidence type="ECO:0000313" key="6">
    <source>
        <dbReference type="EMBL" id="QDU63148.1"/>
    </source>
</evidence>
<dbReference type="PANTHER" id="PTHR43156">
    <property type="entry name" value="STAGE II SPORULATION PROTEIN E-RELATED"/>
    <property type="match status" value="1"/>
</dbReference>
<dbReference type="GO" id="GO:0016791">
    <property type="term" value="F:phosphatase activity"/>
    <property type="evidence" value="ECO:0007669"/>
    <property type="project" value="TreeGrafter"/>
</dbReference>
<dbReference type="InterPro" id="IPR036457">
    <property type="entry name" value="PPM-type-like_dom_sf"/>
</dbReference>
<evidence type="ECO:0000256" key="3">
    <source>
        <dbReference type="SAM" id="Coils"/>
    </source>
</evidence>
<dbReference type="EMBL" id="CP036279">
    <property type="protein sequence ID" value="QDU63148.1"/>
    <property type="molecule type" value="Genomic_DNA"/>
</dbReference>
<dbReference type="KEGG" id="knv:Pan216_40230"/>
<name>A0A518B845_9BACT</name>
<feature type="modified residue" description="4-aspartylphosphate" evidence="2">
    <location>
        <position position="51"/>
    </location>
</feature>